<protein>
    <recommendedName>
        <fullName evidence="3 11">Mediator of RNA polymerase II transcription subunit 9</fullName>
    </recommendedName>
    <alternativeName>
        <fullName evidence="10 11">Mediator complex subunit 9</fullName>
    </alternativeName>
</protein>
<dbReference type="GO" id="GO:0003712">
    <property type="term" value="F:transcription coregulator activity"/>
    <property type="evidence" value="ECO:0007669"/>
    <property type="project" value="InterPro"/>
</dbReference>
<dbReference type="Pfam" id="PF07544">
    <property type="entry name" value="Med9"/>
    <property type="match status" value="1"/>
</dbReference>
<sequence>MSSELTEPQTNTNTLTVEQIEIDILPTIYDIIRSVERDPHDSAGKTRESQDCSVKVLDLQKKLDKIRSQVALLPGIEYNKEEQLEHLDTLRKQLKLKQELLHKYRTMYSFDSMKI</sequence>
<dbReference type="AlphaFoldDB" id="A0A6M2DNF5"/>
<dbReference type="InterPro" id="IPR011425">
    <property type="entry name" value="Med9"/>
</dbReference>
<dbReference type="PANTHER" id="PTHR20844">
    <property type="entry name" value="MEDIATOR OF RNA POLYMERASE II TRANSCRIPTION, SUBUNIT 9"/>
    <property type="match status" value="1"/>
</dbReference>
<dbReference type="GO" id="GO:0016592">
    <property type="term" value="C:mediator complex"/>
    <property type="evidence" value="ECO:0007669"/>
    <property type="project" value="InterPro"/>
</dbReference>
<dbReference type="InterPro" id="IPR037212">
    <property type="entry name" value="Med7/Med21-like"/>
</dbReference>
<keyword evidence="4 11" id="KW-0805">Transcription regulation</keyword>
<evidence type="ECO:0000313" key="12">
    <source>
        <dbReference type="EMBL" id="NOV47845.1"/>
    </source>
</evidence>
<keyword evidence="5" id="KW-0175">Coiled coil</keyword>
<name>A0A6M2DNF5_XENCH</name>
<evidence type="ECO:0000256" key="5">
    <source>
        <dbReference type="ARBA" id="ARBA00023054"/>
    </source>
</evidence>
<evidence type="ECO:0000256" key="10">
    <source>
        <dbReference type="ARBA" id="ARBA00031260"/>
    </source>
</evidence>
<dbReference type="PANTHER" id="PTHR20844:SF0">
    <property type="entry name" value="MEDIATOR OF RNA POLYMERASE II TRANSCRIPTION SUBUNIT 9"/>
    <property type="match status" value="1"/>
</dbReference>
<dbReference type="EMBL" id="GIIL01004119">
    <property type="protein sequence ID" value="NOV47845.1"/>
    <property type="molecule type" value="Transcribed_RNA"/>
</dbReference>
<keyword evidence="7 11" id="KW-0804">Transcription</keyword>
<evidence type="ECO:0000256" key="8">
    <source>
        <dbReference type="ARBA" id="ARBA00023242"/>
    </source>
</evidence>
<evidence type="ECO:0000256" key="9">
    <source>
        <dbReference type="ARBA" id="ARBA00025687"/>
    </source>
</evidence>
<keyword evidence="8 11" id="KW-0539">Nucleus</keyword>
<evidence type="ECO:0000256" key="2">
    <source>
        <dbReference type="ARBA" id="ARBA00008089"/>
    </source>
</evidence>
<comment type="similarity">
    <text evidence="2 11">Belongs to the Mediator complex subunit 9 family.</text>
</comment>
<organism evidence="12">
    <name type="scientific">Xenopsylla cheopis</name>
    <name type="common">Oriental rat flea</name>
    <name type="synonym">Pulex cheopis</name>
    <dbReference type="NCBI Taxonomy" id="163159"/>
    <lineage>
        <taxon>Eukaryota</taxon>
        <taxon>Metazoa</taxon>
        <taxon>Ecdysozoa</taxon>
        <taxon>Arthropoda</taxon>
        <taxon>Hexapoda</taxon>
        <taxon>Insecta</taxon>
        <taxon>Pterygota</taxon>
        <taxon>Neoptera</taxon>
        <taxon>Endopterygota</taxon>
        <taxon>Siphonaptera</taxon>
        <taxon>Pulicidae</taxon>
        <taxon>Xenopsyllinae</taxon>
        <taxon>Xenopsylla</taxon>
    </lineage>
</organism>
<evidence type="ECO:0000256" key="1">
    <source>
        <dbReference type="ARBA" id="ARBA00004123"/>
    </source>
</evidence>
<dbReference type="GO" id="GO:0006357">
    <property type="term" value="P:regulation of transcription by RNA polymerase II"/>
    <property type="evidence" value="ECO:0007669"/>
    <property type="project" value="InterPro"/>
</dbReference>
<gene>
    <name evidence="11" type="primary">MED9</name>
</gene>
<proteinExistence type="inferred from homology"/>
<keyword evidence="6 11" id="KW-0010">Activator</keyword>
<reference evidence="12" key="1">
    <citation type="submission" date="2020-03" db="EMBL/GenBank/DDBJ databases">
        <title>Transcriptomic Profiling of the Digestive Tract of the Rat Flea, Xenopsylla cheopis, Following Blood Feeding and Infection with Yersinia pestis.</title>
        <authorList>
            <person name="Bland D.M."/>
            <person name="Martens C.A."/>
            <person name="Virtaneva K."/>
            <person name="Kanakabandi K."/>
            <person name="Long D."/>
            <person name="Rosenke R."/>
            <person name="Saturday G.A."/>
            <person name="Hoyt F.H."/>
            <person name="Bruno D.P."/>
            <person name="Ribeiro J.M.C."/>
            <person name="Hinnebusch J."/>
        </authorList>
    </citation>
    <scope>NUCLEOTIDE SEQUENCE</scope>
</reference>
<dbReference type="SUPFAM" id="SSF140718">
    <property type="entry name" value="Mediator hinge subcomplex-like"/>
    <property type="match status" value="1"/>
</dbReference>
<accession>A0A6M2DNF5</accession>
<evidence type="ECO:0000256" key="7">
    <source>
        <dbReference type="ARBA" id="ARBA00023163"/>
    </source>
</evidence>
<evidence type="ECO:0000256" key="11">
    <source>
        <dbReference type="RuleBase" id="RU364145"/>
    </source>
</evidence>
<comment type="function">
    <text evidence="9 11">Component of the Mediator complex, a coactivator involved in the regulated transcription of nearly all RNA polymerase II-dependent genes. Mediator functions as a bridge to convey information from gene-specific regulatory proteins to the basal RNA polymerase II transcription machinery. Mediator is recruited to promoters by direct interactions with regulatory proteins and serves as a scaffold for the assembly of a functional preinitiation complex with RNA polymerase II and the general transcription factors.</text>
</comment>
<evidence type="ECO:0000256" key="4">
    <source>
        <dbReference type="ARBA" id="ARBA00023015"/>
    </source>
</evidence>
<comment type="subcellular location">
    <subcellularLocation>
        <location evidence="1 11">Nucleus</location>
    </subcellularLocation>
</comment>
<evidence type="ECO:0000256" key="6">
    <source>
        <dbReference type="ARBA" id="ARBA00023159"/>
    </source>
</evidence>
<dbReference type="InterPro" id="IPR039242">
    <property type="entry name" value="MED9_metazoa"/>
</dbReference>
<evidence type="ECO:0000256" key="3">
    <source>
        <dbReference type="ARBA" id="ARBA00020636"/>
    </source>
</evidence>
<comment type="subunit">
    <text evidence="11">Component of the Mediator complex.</text>
</comment>